<keyword evidence="5" id="KW-1185">Reference proteome</keyword>
<feature type="compositionally biased region" description="Basic and acidic residues" evidence="1">
    <location>
        <begin position="64"/>
        <end position="75"/>
    </location>
</feature>
<keyword evidence="2" id="KW-0472">Membrane</keyword>
<feature type="compositionally biased region" description="Low complexity" evidence="1">
    <location>
        <begin position="40"/>
        <end position="57"/>
    </location>
</feature>
<dbReference type="OrthoDB" id="21395at2"/>
<proteinExistence type="predicted"/>
<dbReference type="EMBL" id="CP021425">
    <property type="protein sequence ID" value="ARU56970.1"/>
    <property type="molecule type" value="Genomic_DNA"/>
</dbReference>
<protein>
    <recommendedName>
        <fullName evidence="3">DUF2760 domain-containing protein</fullName>
    </recommendedName>
</protein>
<dbReference type="AlphaFoldDB" id="A0A1Y0I9Q5"/>
<dbReference type="RefSeq" id="WP_087461916.1">
    <property type="nucleotide sequence ID" value="NZ_CP021425.1"/>
</dbReference>
<evidence type="ECO:0000259" key="3">
    <source>
        <dbReference type="Pfam" id="PF10816"/>
    </source>
</evidence>
<reference evidence="4 5" key="1">
    <citation type="submission" date="2017-05" db="EMBL/GenBank/DDBJ databases">
        <title>Genomic insights into alkan degradation activity of Oleiphilus messinensis.</title>
        <authorList>
            <person name="Kozyavkin S.A."/>
            <person name="Slesarev A.I."/>
            <person name="Golyshin P.N."/>
            <person name="Korzhenkov A."/>
            <person name="Golyshina O.N."/>
            <person name="Toshchakov S.V."/>
        </authorList>
    </citation>
    <scope>NUCLEOTIDE SEQUENCE [LARGE SCALE GENOMIC DNA]</scope>
    <source>
        <strain evidence="4 5">ME102</strain>
    </source>
</reference>
<accession>A0A1Y0I9Q5</accession>
<keyword evidence="2" id="KW-0812">Transmembrane</keyword>
<evidence type="ECO:0000313" key="4">
    <source>
        <dbReference type="EMBL" id="ARU56970.1"/>
    </source>
</evidence>
<feature type="region of interest" description="Disordered" evidence="1">
    <location>
        <begin position="40"/>
        <end position="75"/>
    </location>
</feature>
<keyword evidence="2" id="KW-1133">Transmembrane helix</keyword>
<feature type="transmembrane region" description="Helical" evidence="2">
    <location>
        <begin position="14"/>
        <end position="32"/>
    </location>
</feature>
<dbReference type="Pfam" id="PF10816">
    <property type="entry name" value="DUF2760"/>
    <property type="match status" value="1"/>
</dbReference>
<dbReference type="KEGG" id="ome:OLMES_2926"/>
<organism evidence="4 5">
    <name type="scientific">Oleiphilus messinensis</name>
    <dbReference type="NCBI Taxonomy" id="141451"/>
    <lineage>
        <taxon>Bacteria</taxon>
        <taxon>Pseudomonadati</taxon>
        <taxon>Pseudomonadota</taxon>
        <taxon>Gammaproteobacteria</taxon>
        <taxon>Oceanospirillales</taxon>
        <taxon>Oleiphilaceae</taxon>
        <taxon>Oleiphilus</taxon>
    </lineage>
</organism>
<dbReference type="Proteomes" id="UP000196027">
    <property type="component" value="Chromosome"/>
</dbReference>
<dbReference type="InterPro" id="IPR021212">
    <property type="entry name" value="DUF2760"/>
</dbReference>
<gene>
    <name evidence="4" type="ORF">OLMES_2926</name>
</gene>
<sequence length="201" mass="21937">MTFNFSTPPQSIDIVHLVLAVLALIFFILFLIKSGKKSAETTQNTDLETTETNTETAPPAPEAPKPEPTKPTLKDTTPESALQLLALLQQDARFVDFINEDLTGFSDSDVGAAARVVHEGAKKTLAEYFTFTPVKSEEEETRITIENGFKPTEVRLTGNVIGEPPFTGTLVHKGWKVTDVKLPKLSSGHDTSIIAQAEVEL</sequence>
<evidence type="ECO:0000256" key="1">
    <source>
        <dbReference type="SAM" id="MobiDB-lite"/>
    </source>
</evidence>
<evidence type="ECO:0000256" key="2">
    <source>
        <dbReference type="SAM" id="Phobius"/>
    </source>
</evidence>
<name>A0A1Y0I9Q5_9GAMM</name>
<evidence type="ECO:0000313" key="5">
    <source>
        <dbReference type="Proteomes" id="UP000196027"/>
    </source>
</evidence>
<feature type="domain" description="DUF2760" evidence="3">
    <location>
        <begin position="78"/>
        <end position="200"/>
    </location>
</feature>